<evidence type="ECO:0000256" key="10">
    <source>
        <dbReference type="SAM" id="MobiDB-lite"/>
    </source>
</evidence>
<reference evidence="14 15" key="1">
    <citation type="submission" date="2018-10" db="EMBL/GenBank/DDBJ databases">
        <authorList>
            <person name="Li J."/>
        </authorList>
    </citation>
    <scope>NUCLEOTIDE SEQUENCE [LARGE SCALE GENOMIC DNA]</scope>
    <source>
        <strain evidence="14 15">IF 016277</strain>
    </source>
</reference>
<dbReference type="InterPro" id="IPR048631">
    <property type="entry name" value="SecD_1st"/>
</dbReference>
<feature type="transmembrane region" description="Helical" evidence="9">
    <location>
        <begin position="451"/>
        <end position="474"/>
    </location>
</feature>
<dbReference type="OrthoDB" id="5240379at2"/>
<dbReference type="PANTHER" id="PTHR30081">
    <property type="entry name" value="PROTEIN-EXPORT MEMBRANE PROTEIN SEC"/>
    <property type="match status" value="1"/>
</dbReference>
<dbReference type="PANTHER" id="PTHR30081:SF1">
    <property type="entry name" value="PROTEIN TRANSLOCASE SUBUNIT SECD"/>
    <property type="match status" value="1"/>
</dbReference>
<dbReference type="GO" id="GO:0006605">
    <property type="term" value="P:protein targeting"/>
    <property type="evidence" value="ECO:0007669"/>
    <property type="project" value="UniProtKB-UniRule"/>
</dbReference>
<dbReference type="Pfam" id="PF21760">
    <property type="entry name" value="SecD_1st"/>
    <property type="match status" value="1"/>
</dbReference>
<feature type="region of interest" description="Disordered" evidence="10">
    <location>
        <begin position="111"/>
        <end position="144"/>
    </location>
</feature>
<comment type="subunit">
    <text evidence="9">Forms a complex with SecF. Part of the essential Sec protein translocation apparatus which comprises SecA, SecYEG and auxiliary proteins SecDF. Other proteins may also be involved.</text>
</comment>
<dbReference type="Pfam" id="PF02355">
    <property type="entry name" value="SecD_SecF_C"/>
    <property type="match status" value="1"/>
</dbReference>
<keyword evidence="15" id="KW-1185">Reference proteome</keyword>
<dbReference type="GO" id="GO:0015450">
    <property type="term" value="F:protein-transporting ATPase activity"/>
    <property type="evidence" value="ECO:0007669"/>
    <property type="project" value="InterPro"/>
</dbReference>
<dbReference type="AlphaFoldDB" id="A0A3L6ZX00"/>
<dbReference type="InterPro" id="IPR055344">
    <property type="entry name" value="SecD_SecF_C_bact"/>
</dbReference>
<dbReference type="NCBIfam" id="TIGR01129">
    <property type="entry name" value="secD"/>
    <property type="match status" value="1"/>
</dbReference>
<keyword evidence="8 9" id="KW-0472">Membrane</keyword>
<evidence type="ECO:0000256" key="1">
    <source>
        <dbReference type="ARBA" id="ARBA00004651"/>
    </source>
</evidence>
<feature type="transmembrane region" description="Helical" evidence="9">
    <location>
        <begin position="375"/>
        <end position="398"/>
    </location>
</feature>
<feature type="transmembrane region" description="Helical" evidence="9">
    <location>
        <begin position="347"/>
        <end position="369"/>
    </location>
</feature>
<comment type="caution">
    <text evidence="14">The sequence shown here is derived from an EMBL/GenBank/DDBJ whole genome shotgun (WGS) entry which is preliminary data.</text>
</comment>
<keyword evidence="6 9" id="KW-1133">Transmembrane helix</keyword>
<proteinExistence type="inferred from homology"/>
<keyword evidence="2 9" id="KW-0813">Transport</keyword>
<dbReference type="SUPFAM" id="SSF82866">
    <property type="entry name" value="Multidrug efflux transporter AcrB transmembrane domain"/>
    <property type="match status" value="1"/>
</dbReference>
<dbReference type="NCBIfam" id="TIGR00916">
    <property type="entry name" value="2A0604s01"/>
    <property type="match status" value="1"/>
</dbReference>
<dbReference type="InterPro" id="IPR054384">
    <property type="entry name" value="SecDF_P1_head"/>
</dbReference>
<evidence type="ECO:0000256" key="6">
    <source>
        <dbReference type="ARBA" id="ARBA00022989"/>
    </source>
</evidence>
<protein>
    <recommendedName>
        <fullName evidence="9">Protein translocase subunit SecD</fullName>
    </recommendedName>
</protein>
<evidence type="ECO:0000259" key="12">
    <source>
        <dbReference type="Pfam" id="PF21760"/>
    </source>
</evidence>
<dbReference type="Pfam" id="PF22599">
    <property type="entry name" value="SecDF_P1_head"/>
    <property type="match status" value="1"/>
</dbReference>
<evidence type="ECO:0000256" key="9">
    <source>
        <dbReference type="HAMAP-Rule" id="MF_01463"/>
    </source>
</evidence>
<dbReference type="HAMAP" id="MF_01463_B">
    <property type="entry name" value="SecD_B"/>
    <property type="match status" value="1"/>
</dbReference>
<evidence type="ECO:0000256" key="2">
    <source>
        <dbReference type="ARBA" id="ARBA00022448"/>
    </source>
</evidence>
<feature type="domain" description="Protein export membrane protein SecD/SecF C-terminal" evidence="11">
    <location>
        <begin position="305"/>
        <end position="478"/>
    </location>
</feature>
<sequence>MFGGLAAGTMFGDASWQPKLALDLEGGTQIILEPKLEGGQQVSSEQLNQAVSIIRQRVNATGVTEAEVNTQGGRNIVVSIPGKIDEDTRKRIESSAQLQFRSVLLASAPTLTTVGEDGKETTNPKPTDDLSKTPATKPTDGSDQAWITPYLSAEFLSTDCKSPTGAENAPKDQPVVACSDDGLARYLLGPVELGGDSITDASAGIKTTANGASTGEWAVNIKLEGKGKDAFTEVSKRLFKFYSANPNDPRAAFAFVLDGKVISAPVMQGAITDGRPSISGNFTEASAKSLADQLKYGALPLSFGVQSSSEISATLGSAQLSGGMLAGLIGLILVVIYTLFQYRLLGFVTIFSLVVAGALTYAALALLSWGQGYRLSLAGVAGIIVAIGFTADSFIVYFERIRDELRDGRGLESAVEAGWKRARRTIYASKGVNLLAAVVLYLLAVGNVQGFAFTLGLTTVIDVIVVVLFTHPMLQLLARNRFFSSGHPATGLDPNALGAIYRGRAQFRAPDAAVSKKAPGASREAQKRQTIAERKLAEAQAASAGSTSSKEK</sequence>
<comment type="subcellular location">
    <subcellularLocation>
        <location evidence="1 9">Cell membrane</location>
        <topology evidence="1 9">Multi-pass membrane protein</topology>
    </subcellularLocation>
</comment>
<evidence type="ECO:0000256" key="7">
    <source>
        <dbReference type="ARBA" id="ARBA00023010"/>
    </source>
</evidence>
<keyword evidence="7 9" id="KW-0811">Translocation</keyword>
<dbReference type="Proteomes" id="UP000272503">
    <property type="component" value="Unassembled WGS sequence"/>
</dbReference>
<feature type="compositionally biased region" description="Polar residues" evidence="10">
    <location>
        <begin position="133"/>
        <end position="142"/>
    </location>
</feature>
<keyword evidence="5 9" id="KW-0653">Protein transport</keyword>
<evidence type="ECO:0000256" key="5">
    <source>
        <dbReference type="ARBA" id="ARBA00022927"/>
    </source>
</evidence>
<evidence type="ECO:0000313" key="14">
    <source>
        <dbReference type="EMBL" id="RLP72318.1"/>
    </source>
</evidence>
<dbReference type="Gene3D" id="3.30.70.3220">
    <property type="match status" value="1"/>
</dbReference>
<dbReference type="Gene3D" id="3.30.1360.200">
    <property type="match status" value="1"/>
</dbReference>
<organism evidence="14 15">
    <name type="scientific">Mycetocola tolaasinivorans</name>
    <dbReference type="NCBI Taxonomy" id="76635"/>
    <lineage>
        <taxon>Bacteria</taxon>
        <taxon>Bacillati</taxon>
        <taxon>Actinomycetota</taxon>
        <taxon>Actinomycetes</taxon>
        <taxon>Micrococcales</taxon>
        <taxon>Microbacteriaceae</taxon>
        <taxon>Mycetocola</taxon>
    </lineage>
</organism>
<feature type="domain" description="SecDF P1 head subdomain" evidence="13">
    <location>
        <begin position="185"/>
        <end position="300"/>
    </location>
</feature>
<comment type="caution">
    <text evidence="9">Lacks conserved residue(s) required for the propagation of feature annotation.</text>
</comment>
<feature type="compositionally biased region" description="Basic and acidic residues" evidence="10">
    <location>
        <begin position="116"/>
        <end position="131"/>
    </location>
</feature>
<feature type="compositionally biased region" description="Polar residues" evidence="10">
    <location>
        <begin position="543"/>
        <end position="552"/>
    </location>
</feature>
<keyword evidence="4 9" id="KW-0812">Transmembrane</keyword>
<evidence type="ECO:0000256" key="4">
    <source>
        <dbReference type="ARBA" id="ARBA00022692"/>
    </source>
</evidence>
<gene>
    <name evidence="9 14" type="primary">secD</name>
    <name evidence="14" type="ORF">D9V32_15400</name>
</gene>
<dbReference type="EMBL" id="RCUX01000018">
    <property type="protein sequence ID" value="RLP72318.1"/>
    <property type="molecule type" value="Genomic_DNA"/>
</dbReference>
<evidence type="ECO:0000313" key="15">
    <source>
        <dbReference type="Proteomes" id="UP000272503"/>
    </source>
</evidence>
<keyword evidence="3 9" id="KW-1003">Cell membrane</keyword>
<evidence type="ECO:0000256" key="3">
    <source>
        <dbReference type="ARBA" id="ARBA00022475"/>
    </source>
</evidence>
<comment type="function">
    <text evidence="9">Part of the Sec protein translocase complex. Interacts with the SecYEG preprotein conducting channel. SecDF uses the proton motive force (PMF) to complete protein translocation after the ATP-dependent function of SecA.</text>
</comment>
<dbReference type="Gene3D" id="1.20.1640.10">
    <property type="entry name" value="Multidrug efflux transporter AcrB transmembrane domain"/>
    <property type="match status" value="1"/>
</dbReference>
<evidence type="ECO:0000256" key="8">
    <source>
        <dbReference type="ARBA" id="ARBA00023136"/>
    </source>
</evidence>
<name>A0A3L6ZX00_9MICO</name>
<evidence type="ECO:0000259" key="13">
    <source>
        <dbReference type="Pfam" id="PF22599"/>
    </source>
</evidence>
<accession>A0A3L6ZX00</accession>
<dbReference type="GO" id="GO:0005886">
    <property type="term" value="C:plasma membrane"/>
    <property type="evidence" value="ECO:0007669"/>
    <property type="project" value="UniProtKB-SubCell"/>
</dbReference>
<evidence type="ECO:0000259" key="11">
    <source>
        <dbReference type="Pfam" id="PF02355"/>
    </source>
</evidence>
<dbReference type="GO" id="GO:0043952">
    <property type="term" value="P:protein transport by the Sec complex"/>
    <property type="evidence" value="ECO:0007669"/>
    <property type="project" value="UniProtKB-UniRule"/>
</dbReference>
<feature type="region of interest" description="Disordered" evidence="10">
    <location>
        <begin position="513"/>
        <end position="552"/>
    </location>
</feature>
<feature type="transmembrane region" description="Helical" evidence="9">
    <location>
        <begin position="427"/>
        <end position="445"/>
    </location>
</feature>
<dbReference type="InterPro" id="IPR005791">
    <property type="entry name" value="SecD"/>
</dbReference>
<dbReference type="InterPro" id="IPR048634">
    <property type="entry name" value="SecD_SecF_C"/>
</dbReference>
<comment type="similarity">
    <text evidence="9">Belongs to the SecD/SecF family. SecD subfamily.</text>
</comment>
<feature type="compositionally biased region" description="Basic and acidic residues" evidence="10">
    <location>
        <begin position="524"/>
        <end position="537"/>
    </location>
</feature>
<dbReference type="GO" id="GO:0065002">
    <property type="term" value="P:intracellular protein transmembrane transport"/>
    <property type="evidence" value="ECO:0007669"/>
    <property type="project" value="UniProtKB-UniRule"/>
</dbReference>
<dbReference type="InterPro" id="IPR022813">
    <property type="entry name" value="SecD/SecF_arch_bac"/>
</dbReference>
<feature type="transmembrane region" description="Helical" evidence="9">
    <location>
        <begin position="320"/>
        <end position="340"/>
    </location>
</feature>
<feature type="domain" description="Protein translocase subunit SecDF P1" evidence="12">
    <location>
        <begin position="47"/>
        <end position="103"/>
    </location>
</feature>